<dbReference type="PANTHER" id="PTHR15704">
    <property type="entry name" value="SUPERKILLER 3 PROTEIN-RELATED"/>
    <property type="match status" value="1"/>
</dbReference>
<feature type="repeat" description="TPR" evidence="3">
    <location>
        <begin position="798"/>
        <end position="831"/>
    </location>
</feature>
<sequence>MSGVKAKLKDIQKHLKAEEYDEVIELGKQVLKEEKGATQNVYHALVFAGVAYSKLERYDESEKVYSRAIELFPDLPLARQGLQKLYTDREEWEKLVQMLQGMTITAVESQSAGDVAKYLQKLLEVRDKQELPKETHRLLDLLLPSSPLYNLLNQLDPPDTSSATTDSGASSYTPWQVPSFPPPPTIHDLPLSQPLPSSSLTFSAPPKPPSPMPAINQMVHHSDTSLALLLTLTLEQEHGEREREEKEVGIRRKRLGAGSESQVRRAVARDFLCESRMPEYYEEILSHPATPDDVRRSAESRLLRHWYRLMTCLSRNAPEAKIADEGESKQLPQNLFDPPVKDITPPSKESIRSKIEELIQGMILLKVEDESAWATTLEWMDVTSLDGYTLGFLHEYSLLFPSSPYTTLITGYLRYFDLPGPNDEVTEKIRAKKRERRKAKKDGGKKGKKDAAPEVESKEDEVSAEDALKTEENKRKEPYTVLINGIESLPKSLFGHKILSEAYLREADYANVIATAEKGKSLIKALDIETGLKFHGSTTFLDILLGTALVHYYAPKHHSRALKLLNGVLDQYPDSVPCYIGRGYVFAGEQRWAEATVEFEKVIELEEKKRGPGSLAEEGKPAGSVWSPLETEAKEQQGWCLVKQGRLEEGKAILDGVSEVFDADTTRGEDSARVWWRKGIADWEMGGDHRNNAYEAFVASLRHFDSFASSYTAMGVWYLDHADPPDEDRASKCFQKAFELDATQGDAARRLAEGYAKEAEWALVNVISKRVMEGEGGLEGGLSGGSSGTAGKFLPTNAWAWKASGAVQMEYKKYDLAAQAFQVALRSGPEDPILWARLGEAYAKAGKQVASLKALYQALEIAPDMWMCYYHIGNVQQQLGAYGQAISSYERILQHRPQEAGVVLACSEAWLALGKAESTMGLRERAYHSSLHSLERVATIIPSTDLYRRTSWKIFADACLNIVSCVSDEDDLSEALATIQPVLDHLQEVDTGKTATVPDVVDIGALMESQTFSRRDMLKTAIAAFAYRADLLKYDTKIAELPLYDLACAAHLLAIELIAIDPKHSQIAACQKAAIIAIRNALDVDASSPTLWNAFGVIAASASAQLAQHAYVISLQLEPKNAQVWCNYGYLCLTQNDHDLANRAFSKAQVIEPENAWAWLGQALVAYRDNDTKEALSLFEQASTLSAGNLLPSGLGYAALLFAPSVTTATTLDNAVLHEPSFALSRYCEDRPYDTSALLLHALILERLGLVEPAIRRVSQAVKVLESRYETDESSEVERQYVVALVNLGRLQLANGENEAAAATLGDCMGLCSDRTDDEGLAILVQCHLATALSQSNREQADEALESFQKSLEVAEKLSVVSKREVCKEKISVLLARTLWHFGVDEAKEAAKTNLLEAFSSENHTIEAMTALASLGVLTKDDGIVEAVLAEIEERGIDQPDPEGSLAYLRSLVKLSKNDIVGAKRVLSSAVHRDATDVKTKLRLGNFGLSFGDSSTAIGLTRGLLDLKQDLSVEDTAATLRLESLARQMKGDEQALRIAQKAIKLEPWNRENWLAARTCAPAVQETTDETSE</sequence>
<dbReference type="Pfam" id="PF13432">
    <property type="entry name" value="TPR_16"/>
    <property type="match status" value="1"/>
</dbReference>
<evidence type="ECO:0000256" key="4">
    <source>
        <dbReference type="SAM" id="MobiDB-lite"/>
    </source>
</evidence>
<keyword evidence="2 3" id="KW-0802">TPR repeat</keyword>
<keyword evidence="7" id="KW-1185">Reference proteome</keyword>
<feature type="repeat" description="TPR" evidence="3">
    <location>
        <begin position="1122"/>
        <end position="1155"/>
    </location>
</feature>
<feature type="region of interest" description="Disordered" evidence="4">
    <location>
        <begin position="323"/>
        <end position="347"/>
    </location>
</feature>
<keyword evidence="1" id="KW-0677">Repeat</keyword>
<feature type="region of interest" description="Disordered" evidence="4">
    <location>
        <begin position="429"/>
        <end position="470"/>
    </location>
</feature>
<dbReference type="GO" id="GO:0006401">
    <property type="term" value="P:RNA catabolic process"/>
    <property type="evidence" value="ECO:0007669"/>
    <property type="project" value="InterPro"/>
</dbReference>
<dbReference type="SMART" id="SM00028">
    <property type="entry name" value="TPR"/>
    <property type="match status" value="9"/>
</dbReference>
<feature type="compositionally biased region" description="Low complexity" evidence="4">
    <location>
        <begin position="153"/>
        <end position="171"/>
    </location>
</feature>
<dbReference type="GO" id="GO:0055087">
    <property type="term" value="C:Ski complex"/>
    <property type="evidence" value="ECO:0007669"/>
    <property type="project" value="InterPro"/>
</dbReference>
<feature type="compositionally biased region" description="Basic and acidic residues" evidence="4">
    <location>
        <begin position="441"/>
        <end position="456"/>
    </location>
</feature>
<dbReference type="InterPro" id="IPR019734">
    <property type="entry name" value="TPR_rpt"/>
</dbReference>
<dbReference type="SUPFAM" id="SSF48452">
    <property type="entry name" value="TPR-like"/>
    <property type="match status" value="4"/>
</dbReference>
<dbReference type="Gene3D" id="1.25.40.10">
    <property type="entry name" value="Tetratricopeptide repeat domain"/>
    <property type="match status" value="5"/>
</dbReference>
<dbReference type="PROSITE" id="PS50005">
    <property type="entry name" value="TPR"/>
    <property type="match status" value="5"/>
</dbReference>
<reference evidence="6" key="1">
    <citation type="submission" date="2020-04" db="EMBL/GenBank/DDBJ databases">
        <title>Analysis of mating type loci in Filobasidium floriforme.</title>
        <authorList>
            <person name="Nowrousian M."/>
        </authorList>
    </citation>
    <scope>NUCLEOTIDE SEQUENCE</scope>
    <source>
        <strain evidence="6">CBS 6242</strain>
    </source>
</reference>
<dbReference type="PANTHER" id="PTHR15704:SF7">
    <property type="entry name" value="SUPERKILLER COMPLEX PROTEIN 3"/>
    <property type="match status" value="1"/>
</dbReference>
<dbReference type="EMBL" id="JABELV010000052">
    <property type="protein sequence ID" value="KAG7553577.1"/>
    <property type="molecule type" value="Genomic_DNA"/>
</dbReference>
<feature type="repeat" description="TPR" evidence="3">
    <location>
        <begin position="832"/>
        <end position="865"/>
    </location>
</feature>
<dbReference type="Pfam" id="PF12862">
    <property type="entry name" value="ANAPC5"/>
    <property type="match status" value="1"/>
</dbReference>
<dbReference type="Proteomes" id="UP000812966">
    <property type="component" value="Unassembled WGS sequence"/>
</dbReference>
<evidence type="ECO:0000313" key="6">
    <source>
        <dbReference type="EMBL" id="KAG7553577.1"/>
    </source>
</evidence>
<feature type="region of interest" description="Disordered" evidence="4">
    <location>
        <begin position="153"/>
        <end position="212"/>
    </location>
</feature>
<gene>
    <name evidence="6" type="ORF">FFLO_03009</name>
</gene>
<organism evidence="6 7">
    <name type="scientific">Filobasidium floriforme</name>
    <dbReference type="NCBI Taxonomy" id="5210"/>
    <lineage>
        <taxon>Eukaryota</taxon>
        <taxon>Fungi</taxon>
        <taxon>Dikarya</taxon>
        <taxon>Basidiomycota</taxon>
        <taxon>Agaricomycotina</taxon>
        <taxon>Tremellomycetes</taxon>
        <taxon>Filobasidiales</taxon>
        <taxon>Filobasidiaceae</taxon>
        <taxon>Filobasidium</taxon>
    </lineage>
</organism>
<feature type="repeat" description="TPR" evidence="3">
    <location>
        <begin position="42"/>
        <end position="75"/>
    </location>
</feature>
<dbReference type="Pfam" id="PF13181">
    <property type="entry name" value="TPR_8"/>
    <property type="match status" value="2"/>
</dbReference>
<proteinExistence type="predicted"/>
<feature type="compositionally biased region" description="Low complexity" evidence="4">
    <location>
        <begin position="189"/>
        <end position="204"/>
    </location>
</feature>
<comment type="caution">
    <text evidence="6">The sequence shown here is derived from an EMBL/GenBank/DDBJ whole genome shotgun (WGS) entry which is preliminary data.</text>
</comment>
<accession>A0A8K0NR93</accession>
<evidence type="ECO:0000256" key="1">
    <source>
        <dbReference type="ARBA" id="ARBA00022737"/>
    </source>
</evidence>
<name>A0A8K0NR93_9TREE</name>
<feature type="repeat" description="TPR" evidence="3">
    <location>
        <begin position="866"/>
        <end position="899"/>
    </location>
</feature>
<protein>
    <recommendedName>
        <fullName evidence="5">Anaphase-promoting complex subunit 5 domain-containing protein</fullName>
    </recommendedName>
</protein>
<evidence type="ECO:0000256" key="2">
    <source>
        <dbReference type="ARBA" id="ARBA00022803"/>
    </source>
</evidence>
<evidence type="ECO:0000313" key="7">
    <source>
        <dbReference type="Proteomes" id="UP000812966"/>
    </source>
</evidence>
<feature type="domain" description="Anaphase-promoting complex subunit 5" evidence="5">
    <location>
        <begin position="1258"/>
        <end position="1326"/>
    </location>
</feature>
<dbReference type="InterPro" id="IPR011990">
    <property type="entry name" value="TPR-like_helical_dom_sf"/>
</dbReference>
<evidence type="ECO:0000256" key="3">
    <source>
        <dbReference type="PROSITE-ProRule" id="PRU00339"/>
    </source>
</evidence>
<feature type="compositionally biased region" description="Basic residues" evidence="4">
    <location>
        <begin position="430"/>
        <end position="440"/>
    </location>
</feature>
<evidence type="ECO:0000259" key="5">
    <source>
        <dbReference type="Pfam" id="PF12862"/>
    </source>
</evidence>
<dbReference type="InterPro" id="IPR039226">
    <property type="entry name" value="Ski3/TTC37"/>
</dbReference>
<dbReference type="InterPro" id="IPR026000">
    <property type="entry name" value="Apc5_dom"/>
</dbReference>